<evidence type="ECO:0000256" key="3">
    <source>
        <dbReference type="ARBA" id="ARBA00023157"/>
    </source>
</evidence>
<feature type="domain" description="Thioredoxin" evidence="5">
    <location>
        <begin position="218"/>
        <end position="363"/>
    </location>
</feature>
<protein>
    <submittedName>
        <fullName evidence="6">TlpA family protein disulfide reductase</fullName>
    </submittedName>
</protein>
<evidence type="ECO:0000256" key="1">
    <source>
        <dbReference type="ARBA" id="ARBA00004196"/>
    </source>
</evidence>
<evidence type="ECO:0000313" key="7">
    <source>
        <dbReference type="Proteomes" id="UP000270673"/>
    </source>
</evidence>
<dbReference type="PANTHER" id="PTHR42852">
    <property type="entry name" value="THIOL:DISULFIDE INTERCHANGE PROTEIN DSBE"/>
    <property type="match status" value="1"/>
</dbReference>
<dbReference type="SUPFAM" id="SSF52833">
    <property type="entry name" value="Thioredoxin-like"/>
    <property type="match status" value="1"/>
</dbReference>
<dbReference type="Proteomes" id="UP000270673">
    <property type="component" value="Chromosome"/>
</dbReference>
<gene>
    <name evidence="6" type="ORF">D8S85_10980</name>
</gene>
<comment type="subcellular location">
    <subcellularLocation>
        <location evidence="1">Cell envelope</location>
    </subcellularLocation>
</comment>
<accession>A0A3Q9IP40</accession>
<keyword evidence="4" id="KW-0676">Redox-active center</keyword>
<dbReference type="InterPro" id="IPR013766">
    <property type="entry name" value="Thioredoxin_domain"/>
</dbReference>
<evidence type="ECO:0000313" key="6">
    <source>
        <dbReference type="EMBL" id="AZS30016.1"/>
    </source>
</evidence>
<dbReference type="KEGG" id="buy:D8S85_10980"/>
<proteinExistence type="predicted"/>
<reference evidence="6 7" key="1">
    <citation type="submission" date="2018-10" db="EMBL/GenBank/DDBJ databases">
        <title>Butyricimonas faecalis sp. nov., isolated from human faeces and emended description of the genus Butyricimonas.</title>
        <authorList>
            <person name="Le Roy T."/>
            <person name="Van der Smissen P."/>
            <person name="Paquot A."/>
            <person name="Delzenne N."/>
            <person name="Muccioli G."/>
            <person name="Collet J.-F."/>
            <person name="Cani P.D."/>
        </authorList>
    </citation>
    <scope>NUCLEOTIDE SEQUENCE [LARGE SCALE GENOMIC DNA]</scope>
    <source>
        <strain evidence="6 7">H184</strain>
    </source>
</reference>
<dbReference type="GO" id="GO:0016491">
    <property type="term" value="F:oxidoreductase activity"/>
    <property type="evidence" value="ECO:0007669"/>
    <property type="project" value="InterPro"/>
</dbReference>
<organism evidence="6 7">
    <name type="scientific">Butyricimonas faecalis</name>
    <dbReference type="NCBI Taxonomy" id="2093856"/>
    <lineage>
        <taxon>Bacteria</taxon>
        <taxon>Pseudomonadati</taxon>
        <taxon>Bacteroidota</taxon>
        <taxon>Bacteroidia</taxon>
        <taxon>Bacteroidales</taxon>
        <taxon>Odoribacteraceae</taxon>
        <taxon>Butyricimonas</taxon>
    </lineage>
</organism>
<dbReference type="Gene3D" id="3.40.30.10">
    <property type="entry name" value="Glutaredoxin"/>
    <property type="match status" value="1"/>
</dbReference>
<dbReference type="PANTHER" id="PTHR42852:SF6">
    <property type="entry name" value="THIOL:DISULFIDE INTERCHANGE PROTEIN DSBE"/>
    <property type="match status" value="1"/>
</dbReference>
<dbReference type="Pfam" id="PF08534">
    <property type="entry name" value="Redoxin"/>
    <property type="match status" value="1"/>
</dbReference>
<dbReference type="AlphaFoldDB" id="A0A3Q9IP40"/>
<evidence type="ECO:0000256" key="4">
    <source>
        <dbReference type="ARBA" id="ARBA00023284"/>
    </source>
</evidence>
<dbReference type="CDD" id="cd02966">
    <property type="entry name" value="TlpA_like_family"/>
    <property type="match status" value="1"/>
</dbReference>
<evidence type="ECO:0000259" key="5">
    <source>
        <dbReference type="PROSITE" id="PS51352"/>
    </source>
</evidence>
<keyword evidence="7" id="KW-1185">Reference proteome</keyword>
<dbReference type="GO" id="GO:0030313">
    <property type="term" value="C:cell envelope"/>
    <property type="evidence" value="ECO:0007669"/>
    <property type="project" value="UniProtKB-SubCell"/>
</dbReference>
<dbReference type="InterPro" id="IPR050553">
    <property type="entry name" value="Thioredoxin_ResA/DsbE_sf"/>
</dbReference>
<dbReference type="GO" id="GO:0017004">
    <property type="term" value="P:cytochrome complex assembly"/>
    <property type="evidence" value="ECO:0007669"/>
    <property type="project" value="UniProtKB-KW"/>
</dbReference>
<dbReference type="InterPro" id="IPR013740">
    <property type="entry name" value="Redoxin"/>
</dbReference>
<dbReference type="PROSITE" id="PS51352">
    <property type="entry name" value="THIOREDOXIN_2"/>
    <property type="match status" value="1"/>
</dbReference>
<dbReference type="OrthoDB" id="9815205at2"/>
<evidence type="ECO:0000256" key="2">
    <source>
        <dbReference type="ARBA" id="ARBA00022748"/>
    </source>
</evidence>
<name>A0A3Q9IP40_9BACT</name>
<keyword evidence="2" id="KW-0201">Cytochrome c-type biogenesis</keyword>
<dbReference type="EMBL" id="CP032819">
    <property type="protein sequence ID" value="AZS30016.1"/>
    <property type="molecule type" value="Genomic_DNA"/>
</dbReference>
<keyword evidence="3" id="KW-1015">Disulfide bond</keyword>
<sequence length="363" mass="42222">MKIRILIFLQFLYFPLFAQDENIYQYLKQTWSKEFSSAKDITTTYHDNIKRLGKKNIPSIVQNNCFMILKSGKYITQHKGEKKDIKSLLRQTPTIDLNDSTVIVFMQQNSPGQWTDYYYMIQALKKGETFDAARDGISMSTQFLARPLNHNDYAKLKNIFSCNNKLLHETYLEKMKFLFQNNGCPEEIAALRLTIESCVKDSPLKQEILKLYTQYQTLSKGQSAPLSSLKDTNGKNYTFADFRGKVVIVDVWATWCCSCIEKMPKFMQLKNEFKPYKDILFLTISIDRKSNRDKWLKAIKENNMTDMLNLISDPTANSHFETEYHITGIPRYFIIDKEGKIVTVFAPGPGEEMKTLIQNTLKQ</sequence>
<dbReference type="InterPro" id="IPR036249">
    <property type="entry name" value="Thioredoxin-like_sf"/>
</dbReference>